<keyword evidence="2" id="KW-0472">Membrane</keyword>
<keyword evidence="3" id="KW-0732">Signal</keyword>
<dbReference type="Gene3D" id="1.10.720.30">
    <property type="entry name" value="SAP domain"/>
    <property type="match status" value="1"/>
</dbReference>
<evidence type="ECO:0000313" key="5">
    <source>
        <dbReference type="Proteomes" id="UP000694865"/>
    </source>
</evidence>
<reference evidence="6" key="1">
    <citation type="submission" date="2025-08" db="UniProtKB">
        <authorList>
            <consortium name="RefSeq"/>
        </authorList>
    </citation>
    <scope>IDENTIFICATION</scope>
    <source>
        <tissue evidence="6">Testes</tissue>
    </source>
</reference>
<dbReference type="Proteomes" id="UP000694865">
    <property type="component" value="Unplaced"/>
</dbReference>
<evidence type="ECO:0000313" key="6">
    <source>
        <dbReference type="RefSeq" id="XP_006820562.1"/>
    </source>
</evidence>
<dbReference type="InterPro" id="IPR015816">
    <property type="entry name" value="Vitellinogen_b-sht_N"/>
</dbReference>
<feature type="region of interest" description="Disordered" evidence="1">
    <location>
        <begin position="779"/>
        <end position="803"/>
    </location>
</feature>
<dbReference type="SMART" id="SM00513">
    <property type="entry name" value="SAP"/>
    <property type="match status" value="1"/>
</dbReference>
<dbReference type="RefSeq" id="XP_006820562.1">
    <property type="nucleotide sequence ID" value="XM_006820499.1"/>
</dbReference>
<keyword evidence="2" id="KW-1133">Transmembrane helix</keyword>
<dbReference type="GeneID" id="102808577"/>
<proteinExistence type="predicted"/>
<evidence type="ECO:0000256" key="3">
    <source>
        <dbReference type="SAM" id="SignalP"/>
    </source>
</evidence>
<dbReference type="CDD" id="cd12797">
    <property type="entry name" value="M23_peptidase"/>
    <property type="match status" value="1"/>
</dbReference>
<feature type="transmembrane region" description="Helical" evidence="2">
    <location>
        <begin position="1204"/>
        <end position="1226"/>
    </location>
</feature>
<accession>A0ABM0MKM1</accession>
<feature type="domain" description="SAP" evidence="4">
    <location>
        <begin position="888"/>
        <end position="922"/>
    </location>
</feature>
<dbReference type="InterPro" id="IPR015819">
    <property type="entry name" value="Lipid_transp_b-sht_shell"/>
</dbReference>
<feature type="chain" id="PRO_5045428600" evidence="3">
    <location>
        <begin position="24"/>
        <end position="1330"/>
    </location>
</feature>
<dbReference type="Gene3D" id="2.70.70.10">
    <property type="entry name" value="Glucose Permease (Domain IIA)"/>
    <property type="match status" value="1"/>
</dbReference>
<keyword evidence="2" id="KW-0812">Transmembrane</keyword>
<dbReference type="InterPro" id="IPR036361">
    <property type="entry name" value="SAP_dom_sf"/>
</dbReference>
<dbReference type="InterPro" id="IPR011055">
    <property type="entry name" value="Dup_hybrid_motif"/>
</dbReference>
<dbReference type="InterPro" id="IPR003034">
    <property type="entry name" value="SAP_dom"/>
</dbReference>
<feature type="signal peptide" evidence="3">
    <location>
        <begin position="1"/>
        <end position="23"/>
    </location>
</feature>
<dbReference type="Gene3D" id="2.30.230.10">
    <property type="entry name" value="Lipovitellin, beta-sheet shell regions, chain A"/>
    <property type="match status" value="1"/>
</dbReference>
<evidence type="ECO:0000256" key="2">
    <source>
        <dbReference type="SAM" id="Phobius"/>
    </source>
</evidence>
<dbReference type="Gene3D" id="1.25.10.20">
    <property type="entry name" value="Vitellinogen, superhelical"/>
    <property type="match status" value="1"/>
</dbReference>
<sequence>MARSWGEVLLWLFLGLLFPICESSLIRLRPNEEYIYQYEAKTQLDNVGVFKTNAKIGISLLEDEGNGQHCRLHVISIMQVLDHDTPKGEVLPHSRGWHMTKWFSFVMTYHGEVTAVYYPETENMEVLTFKKMFVGLFTSKLHTSDELLKAGKDWTYKVNETGHEGEHESTYTATPTTDGIVFRRQKHGHVVYNAKATHEKEILYHSDLQLPHSIHIEESFSAPRKASPGYDMYAGVPGDKKKKEENERHQYDLPEMAGTSTGDLQYISTKALRFPHNATVTSPNNLISDSIQILMYDKPPLPLEEIDKQIKGNMSCVWENKIIESVEKSTCFNNLVHLLPRLSAINLTIIAERYITDDVTSEKEFEYRSIMIDALGAIATETSQLLLTEMILLSDNPNPDLIYRCLVHFVALKVPPPTKFINLLETIAFRNKFVFPVILPWAAQQIEDAIKAAAQAVKKLFKSPRTAITDIAKSVYKIKAAIAGVFEAKNRIEEACFFLDDQRPYWFDLDDEISGIWEDILNAKDKLEDALDWITEGVSAEDNKFEHFTGVSLSTVRQQIIDEIIGDFDDLLAPLTIVQKISEPFVLAYESFTGTIEDIKEGYEGIKRAYDEAKTLINEIFGPKMGKKFPRTIAYSSCGEGAYSNTNQNTLPGIDLEAQEGEELTAPFNGVITSSGGNQVTMVIDGGELKDTEIIIYYVELHSNVDGTHVTKDDPIGTVTSSGCFPNVIHIALRVQELHEYIDPTRYLMKREMPSPGWTTECDDYILIFNGLTIAEGSITEGPKETDTSPARTTEPDTSDIDGIASNKRRKRGIIGDVVDVAKDFVDDLEFPGIDEFGPIFNFNMNSMKLGDVFDFLDNSGLTDLKDQLETLLDKVKKAVNTEECRRPETMDIKELRNQLELRGLSTTGSRDELIGRYLESEEKCFGIRNALTKNIYCTFDENCLGVSCCMDLSLGHLHRSFKAFVQYDPCNFELTIGVDSWTKSFDLVDFDFAEEEENPVVEDIDVLDAVKITIKYKIEKDNENIIVNLETGLCSTEIDSCLPFVKILDNAVIAIPFCDEGMQEFVDSLKQRQESTSTDLSGLTLGELENILDNYLIDEKDVTKLINDLRQLYERLLIEAINTKLSDIFDNEFTNFDKGLQGSVFFQHGETFFDYTIFFLLGPIPMYFGMGAGGTYGMSYATDVSLLQMKADLMVRPQIGAQVYGYLGIWLFVLFGELRLTGYLLTVNFPTKAQLQYDHFPLDVKARMDMNLVPLRLELRAILIFEIKFKIGFVKIHIRKVLYNQVWWKYTTPMISGTLLDVGDLEPDNTPPVFKAILTVRLHLESHSV</sequence>
<name>A0ABM0MKM1_SACKO</name>
<dbReference type="InterPro" id="IPR011030">
    <property type="entry name" value="Lipovitellin_superhlx_dom"/>
</dbReference>
<keyword evidence="5" id="KW-1185">Reference proteome</keyword>
<gene>
    <name evidence="6" type="primary">LOC102808577</name>
</gene>
<dbReference type="SUPFAM" id="SSF56968">
    <property type="entry name" value="Lipovitellin-phosvitin complex, beta-sheet shell regions"/>
    <property type="match status" value="1"/>
</dbReference>
<evidence type="ECO:0000259" key="4">
    <source>
        <dbReference type="PROSITE" id="PS50800"/>
    </source>
</evidence>
<protein>
    <submittedName>
        <fullName evidence="6">Uncharacterized protein LOC102808577</fullName>
    </submittedName>
</protein>
<organism evidence="5 6">
    <name type="scientific">Saccoglossus kowalevskii</name>
    <name type="common">Acorn worm</name>
    <dbReference type="NCBI Taxonomy" id="10224"/>
    <lineage>
        <taxon>Eukaryota</taxon>
        <taxon>Metazoa</taxon>
        <taxon>Hemichordata</taxon>
        <taxon>Enteropneusta</taxon>
        <taxon>Harrimaniidae</taxon>
        <taxon>Saccoglossus</taxon>
    </lineage>
</organism>
<dbReference type="PROSITE" id="PS50800">
    <property type="entry name" value="SAP"/>
    <property type="match status" value="1"/>
</dbReference>
<evidence type="ECO:0000256" key="1">
    <source>
        <dbReference type="SAM" id="MobiDB-lite"/>
    </source>
</evidence>